<dbReference type="Proteomes" id="UP001500724">
    <property type="component" value="Unassembled WGS sequence"/>
</dbReference>
<gene>
    <name evidence="2" type="ORF">GCM10009535_00200</name>
</gene>
<evidence type="ECO:0008006" key="4">
    <source>
        <dbReference type="Google" id="ProtNLM"/>
    </source>
</evidence>
<dbReference type="RefSeq" id="WP_343997170.1">
    <property type="nucleotide sequence ID" value="NZ_BAAAGU010000001.1"/>
</dbReference>
<comment type="caution">
    <text evidence="2">The sequence shown here is derived from an EMBL/GenBank/DDBJ whole genome shotgun (WGS) entry which is preliminary data.</text>
</comment>
<name>A0ABN1H4S7_9ACTN</name>
<evidence type="ECO:0000313" key="2">
    <source>
        <dbReference type="EMBL" id="GAA0628865.1"/>
    </source>
</evidence>
<dbReference type="EMBL" id="BAAAGU010000001">
    <property type="protein sequence ID" value="GAA0628865.1"/>
    <property type="molecule type" value="Genomic_DNA"/>
</dbReference>
<organism evidence="2 3">
    <name type="scientific">Streptomyces thermocarboxydovorans</name>
    <dbReference type="NCBI Taxonomy" id="59298"/>
    <lineage>
        <taxon>Bacteria</taxon>
        <taxon>Bacillati</taxon>
        <taxon>Actinomycetota</taxon>
        <taxon>Actinomycetes</taxon>
        <taxon>Kitasatosporales</taxon>
        <taxon>Streptomycetaceae</taxon>
        <taxon>Streptomyces</taxon>
    </lineage>
</organism>
<proteinExistence type="predicted"/>
<evidence type="ECO:0000256" key="1">
    <source>
        <dbReference type="SAM" id="Phobius"/>
    </source>
</evidence>
<keyword evidence="1" id="KW-0472">Membrane</keyword>
<reference evidence="2 3" key="1">
    <citation type="journal article" date="2019" name="Int. J. Syst. Evol. Microbiol.">
        <title>The Global Catalogue of Microorganisms (GCM) 10K type strain sequencing project: providing services to taxonomists for standard genome sequencing and annotation.</title>
        <authorList>
            <consortium name="The Broad Institute Genomics Platform"/>
            <consortium name="The Broad Institute Genome Sequencing Center for Infectious Disease"/>
            <person name="Wu L."/>
            <person name="Ma J."/>
        </authorList>
    </citation>
    <scope>NUCLEOTIDE SEQUENCE [LARGE SCALE GENOMIC DNA]</scope>
    <source>
        <strain evidence="2 3">JCM 10367</strain>
    </source>
</reference>
<feature type="transmembrane region" description="Helical" evidence="1">
    <location>
        <begin position="119"/>
        <end position="137"/>
    </location>
</feature>
<keyword evidence="1" id="KW-0812">Transmembrane</keyword>
<keyword evidence="3" id="KW-1185">Reference proteome</keyword>
<sequence>MSQAVVALGLAAVTASGCVWYVPALADLRARADRPVSRRAAAAACLSGWSTAGIVAVLLLVAEAWWIPSAAAVAGAALTAALRVGAAVQRRREMREAARHWAELSRQVPRPGARPSRTVVAVLLGAGLAAGSATAILRVAAGPGNGTDWLAAAAVPAAVVGLFLTLAIAHTRTAGRGAADDTRRPR</sequence>
<feature type="transmembrane region" description="Helical" evidence="1">
    <location>
        <begin position="40"/>
        <end position="59"/>
    </location>
</feature>
<protein>
    <recommendedName>
        <fullName evidence="4">Secreted protein</fullName>
    </recommendedName>
</protein>
<accession>A0ABN1H4S7</accession>
<keyword evidence="1" id="KW-1133">Transmembrane helix</keyword>
<feature type="transmembrane region" description="Helical" evidence="1">
    <location>
        <begin position="149"/>
        <end position="169"/>
    </location>
</feature>
<feature type="transmembrane region" description="Helical" evidence="1">
    <location>
        <begin position="6"/>
        <end position="28"/>
    </location>
</feature>
<feature type="transmembrane region" description="Helical" evidence="1">
    <location>
        <begin position="65"/>
        <end position="86"/>
    </location>
</feature>
<evidence type="ECO:0000313" key="3">
    <source>
        <dbReference type="Proteomes" id="UP001500724"/>
    </source>
</evidence>